<feature type="region of interest" description="Disordered" evidence="1">
    <location>
        <begin position="223"/>
        <end position="243"/>
    </location>
</feature>
<dbReference type="EMBL" id="MN740522">
    <property type="protein sequence ID" value="QHU30973.1"/>
    <property type="molecule type" value="Genomic_DNA"/>
</dbReference>
<keyword evidence="2" id="KW-0472">Membrane</keyword>
<protein>
    <recommendedName>
        <fullName evidence="4">Alpha-carbonic anhydrase domain-containing protein</fullName>
    </recommendedName>
</protein>
<organism evidence="3">
    <name type="scientific">viral metagenome</name>
    <dbReference type="NCBI Taxonomy" id="1070528"/>
    <lineage>
        <taxon>unclassified sequences</taxon>
        <taxon>metagenomes</taxon>
        <taxon>organismal metagenomes</taxon>
    </lineage>
</organism>
<name>A0A6C0LK90_9ZZZZ</name>
<accession>A0A6C0LK90</accession>
<keyword evidence="2" id="KW-1133">Transmembrane helix</keyword>
<feature type="transmembrane region" description="Helical" evidence="2">
    <location>
        <begin position="256"/>
        <end position="275"/>
    </location>
</feature>
<keyword evidence="2" id="KW-0812">Transmembrane</keyword>
<dbReference type="InterPro" id="IPR036398">
    <property type="entry name" value="CA_dom_sf"/>
</dbReference>
<proteinExistence type="predicted"/>
<dbReference type="AlphaFoldDB" id="A0A6C0LK90"/>
<evidence type="ECO:0008006" key="4">
    <source>
        <dbReference type="Google" id="ProtNLM"/>
    </source>
</evidence>
<dbReference type="SUPFAM" id="SSF51069">
    <property type="entry name" value="Carbonic anhydrase"/>
    <property type="match status" value="1"/>
</dbReference>
<sequence length="293" mass="31975">MSNEINISPKNVQGKCDNKCSYEFEYNNTNLVATNIGTLIMLKCDNAPKPQVIYNSEKYTTNFMFIATPSIHKFNDSTTDAELLIEHECVTGGDKLIVCIPIIKSSNSNTATSLITEVINNVAANAPKGGESTNINMSDFNINSIVPSKPFYAYTGNDMHGQSSNFIVFGVIDAIPLNDNVLSRLNNIIKTNSIQATGGSIYYNSSGPGKKNDEGIYISCKPTGSSTDQTTVVTDNPSDSSDSLWNDPNGKMAIEVLLGILGFLFFFSMLNYAYVFMTDKPIRLPAVFKKQGT</sequence>
<dbReference type="Gene3D" id="3.10.200.10">
    <property type="entry name" value="Alpha carbonic anhydrase"/>
    <property type="match status" value="1"/>
</dbReference>
<evidence type="ECO:0000313" key="3">
    <source>
        <dbReference type="EMBL" id="QHU30973.1"/>
    </source>
</evidence>
<evidence type="ECO:0000256" key="2">
    <source>
        <dbReference type="SAM" id="Phobius"/>
    </source>
</evidence>
<reference evidence="3" key="1">
    <citation type="journal article" date="2020" name="Nature">
        <title>Giant virus diversity and host interactions through global metagenomics.</title>
        <authorList>
            <person name="Schulz F."/>
            <person name="Roux S."/>
            <person name="Paez-Espino D."/>
            <person name="Jungbluth S."/>
            <person name="Walsh D.A."/>
            <person name="Denef V.J."/>
            <person name="McMahon K.D."/>
            <person name="Konstantinidis K.T."/>
            <person name="Eloe-Fadrosh E.A."/>
            <person name="Kyrpides N.C."/>
            <person name="Woyke T."/>
        </authorList>
    </citation>
    <scope>NUCLEOTIDE SEQUENCE</scope>
    <source>
        <strain evidence="3">GVMAG-M-3300027892-73</strain>
    </source>
</reference>
<evidence type="ECO:0000256" key="1">
    <source>
        <dbReference type="SAM" id="MobiDB-lite"/>
    </source>
</evidence>